<name>A0AAV4PI87_9ARAC</name>
<evidence type="ECO:0000313" key="3">
    <source>
        <dbReference type="Proteomes" id="UP001054837"/>
    </source>
</evidence>
<dbReference type="AlphaFoldDB" id="A0AAV4PI87"/>
<protein>
    <submittedName>
        <fullName evidence="2">Uncharacterized protein</fullName>
    </submittedName>
</protein>
<reference evidence="2 3" key="1">
    <citation type="submission" date="2021-06" db="EMBL/GenBank/DDBJ databases">
        <title>Caerostris darwini draft genome.</title>
        <authorList>
            <person name="Kono N."/>
            <person name="Arakawa K."/>
        </authorList>
    </citation>
    <scope>NUCLEOTIDE SEQUENCE [LARGE SCALE GENOMIC DNA]</scope>
</reference>
<dbReference type="EMBL" id="BPLQ01003002">
    <property type="protein sequence ID" value="GIX97042.1"/>
    <property type="molecule type" value="Genomic_DNA"/>
</dbReference>
<evidence type="ECO:0000313" key="2">
    <source>
        <dbReference type="EMBL" id="GIX97042.1"/>
    </source>
</evidence>
<sequence length="107" mass="11907">MKQNKTRIKNGIAAREGGKEGMGGGEEFRQRMPSRRTRNIVRPPTRGMMDSRFRAALPIERPPPTLPTIESQEGLDSGRPHYRSGLLREGLSSASCWIACHNFSAAK</sequence>
<proteinExistence type="predicted"/>
<accession>A0AAV4PI87</accession>
<gene>
    <name evidence="2" type="ORF">CDAR_95111</name>
</gene>
<evidence type="ECO:0000256" key="1">
    <source>
        <dbReference type="SAM" id="MobiDB-lite"/>
    </source>
</evidence>
<dbReference type="Proteomes" id="UP001054837">
    <property type="component" value="Unassembled WGS sequence"/>
</dbReference>
<organism evidence="2 3">
    <name type="scientific">Caerostris darwini</name>
    <dbReference type="NCBI Taxonomy" id="1538125"/>
    <lineage>
        <taxon>Eukaryota</taxon>
        <taxon>Metazoa</taxon>
        <taxon>Ecdysozoa</taxon>
        <taxon>Arthropoda</taxon>
        <taxon>Chelicerata</taxon>
        <taxon>Arachnida</taxon>
        <taxon>Araneae</taxon>
        <taxon>Araneomorphae</taxon>
        <taxon>Entelegynae</taxon>
        <taxon>Araneoidea</taxon>
        <taxon>Araneidae</taxon>
        <taxon>Caerostris</taxon>
    </lineage>
</organism>
<feature type="region of interest" description="Disordered" evidence="1">
    <location>
        <begin position="1"/>
        <end position="81"/>
    </location>
</feature>
<keyword evidence="3" id="KW-1185">Reference proteome</keyword>
<comment type="caution">
    <text evidence="2">The sequence shown here is derived from an EMBL/GenBank/DDBJ whole genome shotgun (WGS) entry which is preliminary data.</text>
</comment>